<sequence>MIPAAAPPSALCTGDVLHERLRPARHRLRYRVHALWLDVDELPDLSRRLRLFSLNRFNLFSLHERDYGTGSGEPLRRHVERQLAAAGVDAPLGSIRMLTMPRILGYAFNPLTVYFCHRADGGLQAMLYEVNNTFGERHSYLAAVPPQRAHDDRQRHGCDKAFHVSPFLPLAMRYAFDVQRPRAAGDALALTVTAGDASGTVLGALWRLRTGPLTDRALARVFLTHPLLTLKVIGAIHWEALQLWIKGVGFHAKPPAPERTLTIIRAEEP</sequence>
<reference evidence="2" key="1">
    <citation type="submission" date="2016-10" db="EMBL/GenBank/DDBJ databases">
        <authorList>
            <person name="Varghese N."/>
            <person name="Submissions S."/>
        </authorList>
    </citation>
    <scope>NUCLEOTIDE SEQUENCE [LARGE SCALE GENOMIC DNA]</scope>
    <source>
        <strain evidence="2">DSM 7481</strain>
    </source>
</reference>
<dbReference type="AlphaFoldDB" id="A0A1I1XZ66"/>
<keyword evidence="2" id="KW-1185">Reference proteome</keyword>
<dbReference type="STRING" id="32040.SAMN04489710_114118"/>
<evidence type="ECO:0000313" key="1">
    <source>
        <dbReference type="EMBL" id="SFE10800.1"/>
    </source>
</evidence>
<dbReference type="PANTHER" id="PTHR33973">
    <property type="entry name" value="OS07G0153300 PROTEIN"/>
    <property type="match status" value="1"/>
</dbReference>
<accession>A0A1I1XZ66</accession>
<dbReference type="PANTHER" id="PTHR33973:SF4">
    <property type="entry name" value="OS07G0153300 PROTEIN"/>
    <property type="match status" value="1"/>
</dbReference>
<evidence type="ECO:0008006" key="3">
    <source>
        <dbReference type="Google" id="ProtNLM"/>
    </source>
</evidence>
<gene>
    <name evidence="1" type="ORF">SAMN04489710_114118</name>
</gene>
<proteinExistence type="predicted"/>
<dbReference type="RefSeq" id="WP_092955736.1">
    <property type="nucleotide sequence ID" value="NZ_FOMQ01000014.1"/>
</dbReference>
<dbReference type="Proteomes" id="UP000199517">
    <property type="component" value="Unassembled WGS sequence"/>
</dbReference>
<dbReference type="Pfam" id="PF07103">
    <property type="entry name" value="DUF1365"/>
    <property type="match status" value="1"/>
</dbReference>
<dbReference type="InterPro" id="IPR010775">
    <property type="entry name" value="DUF1365"/>
</dbReference>
<name>A0A1I1XZ66_9BURK</name>
<dbReference type="OrthoDB" id="9778801at2"/>
<evidence type="ECO:0000313" key="2">
    <source>
        <dbReference type="Proteomes" id="UP000199517"/>
    </source>
</evidence>
<protein>
    <recommendedName>
        <fullName evidence="3">DUF1365 domain-containing protein</fullName>
    </recommendedName>
</protein>
<dbReference type="EMBL" id="FOMQ01000014">
    <property type="protein sequence ID" value="SFE10800.1"/>
    <property type="molecule type" value="Genomic_DNA"/>
</dbReference>
<organism evidence="1 2">
    <name type="scientific">Paracidovorax konjaci</name>
    <dbReference type="NCBI Taxonomy" id="32040"/>
    <lineage>
        <taxon>Bacteria</taxon>
        <taxon>Pseudomonadati</taxon>
        <taxon>Pseudomonadota</taxon>
        <taxon>Betaproteobacteria</taxon>
        <taxon>Burkholderiales</taxon>
        <taxon>Comamonadaceae</taxon>
        <taxon>Paracidovorax</taxon>
    </lineage>
</organism>